<evidence type="ECO:0000256" key="4">
    <source>
        <dbReference type="ARBA" id="ARBA00023163"/>
    </source>
</evidence>
<dbReference type="PANTHER" id="PTHR30204">
    <property type="entry name" value="REDOX-CYCLING DRUG-SENSING TRANSCRIPTIONAL ACTIVATOR SOXR"/>
    <property type="match status" value="1"/>
</dbReference>
<dbReference type="SUPFAM" id="SSF46955">
    <property type="entry name" value="Putative DNA-binding domain"/>
    <property type="match status" value="1"/>
</dbReference>
<dbReference type="AlphaFoldDB" id="A0AA49GGL8"/>
<name>A0AA49GGL8_9BACT</name>
<evidence type="ECO:0000256" key="3">
    <source>
        <dbReference type="ARBA" id="ARBA00023159"/>
    </source>
</evidence>
<reference evidence="6" key="2">
    <citation type="journal article" date="2024" name="Antonie Van Leeuwenhoek">
        <title>Roseihalotalea indica gen. nov., sp. nov., a halophilic Bacteroidetes from mesopelagic Southwest Indian Ocean with higher carbohydrate metabolic potential.</title>
        <authorList>
            <person name="Chen B."/>
            <person name="Zhang M."/>
            <person name="Lin D."/>
            <person name="Ye J."/>
            <person name="Tang K."/>
        </authorList>
    </citation>
    <scope>NUCLEOTIDE SEQUENCE</scope>
    <source>
        <strain evidence="6">TK19036</strain>
    </source>
</reference>
<organism evidence="6">
    <name type="scientific">Roseihalotalea indica</name>
    <dbReference type="NCBI Taxonomy" id="2867963"/>
    <lineage>
        <taxon>Bacteria</taxon>
        <taxon>Pseudomonadati</taxon>
        <taxon>Bacteroidota</taxon>
        <taxon>Cytophagia</taxon>
        <taxon>Cytophagales</taxon>
        <taxon>Catalimonadaceae</taxon>
        <taxon>Roseihalotalea</taxon>
    </lineage>
</organism>
<protein>
    <submittedName>
        <fullName evidence="6">MerR family transcriptional regulator</fullName>
    </submittedName>
</protein>
<evidence type="ECO:0000256" key="1">
    <source>
        <dbReference type="ARBA" id="ARBA00023015"/>
    </source>
</evidence>
<dbReference type="PRINTS" id="PR00040">
    <property type="entry name" value="HTHMERR"/>
</dbReference>
<keyword evidence="4" id="KW-0804">Transcription</keyword>
<dbReference type="SUPFAM" id="SSF89082">
    <property type="entry name" value="Antibiotic binding domain of TipA-like multidrug resistance regulators"/>
    <property type="match status" value="1"/>
</dbReference>
<gene>
    <name evidence="6" type="ORF">K4G66_17955</name>
</gene>
<evidence type="ECO:0000313" key="6">
    <source>
        <dbReference type="EMBL" id="WKN34265.1"/>
    </source>
</evidence>
<keyword evidence="1" id="KW-0805">Transcription regulation</keyword>
<sequence length="257" mass="29849">MEQYTVKQLAELAGVSVRTLHVYDRMGLLKPSVRTEARYRLYGQAELLRLQQILFYKELDFPLKEINAMLDDPEFDLVQALQAHKTALNARRDRIDALLKTIDNTIEHLKNETVMEKPEDLYQGLPKEFGTTYRDEAIKEYGLEAVEKAENYLLSQGKEGFEKLKQAQQENAQKLFALRNEDPTSEAVQQEIAHHYEIIRQFWGTFGSDDKQAEAYAGLGELYTNDERFHQVDGQPQPEYARFLSEAMKYFADTQLK</sequence>
<dbReference type="InterPro" id="IPR009061">
    <property type="entry name" value="DNA-bd_dom_put_sf"/>
</dbReference>
<dbReference type="Gene3D" id="1.10.490.50">
    <property type="entry name" value="Antibiotic binding domain of TipA-like multidrug resistance regulators"/>
    <property type="match status" value="1"/>
</dbReference>
<dbReference type="GO" id="GO:0003700">
    <property type="term" value="F:DNA-binding transcription factor activity"/>
    <property type="evidence" value="ECO:0007669"/>
    <property type="project" value="InterPro"/>
</dbReference>
<dbReference type="Pfam" id="PF07739">
    <property type="entry name" value="TipAS"/>
    <property type="match status" value="1"/>
</dbReference>
<evidence type="ECO:0000259" key="5">
    <source>
        <dbReference type="PROSITE" id="PS50937"/>
    </source>
</evidence>
<dbReference type="CDD" id="cd01106">
    <property type="entry name" value="HTH_TipAL-Mta"/>
    <property type="match status" value="1"/>
</dbReference>
<dbReference type="InterPro" id="IPR012925">
    <property type="entry name" value="TipAS_dom"/>
</dbReference>
<dbReference type="PANTHER" id="PTHR30204:SF90">
    <property type="entry name" value="HTH-TYPE TRANSCRIPTIONAL ACTIVATOR MTA"/>
    <property type="match status" value="1"/>
</dbReference>
<dbReference type="InterPro" id="IPR047057">
    <property type="entry name" value="MerR_fam"/>
</dbReference>
<accession>A0AA49GGL8</accession>
<proteinExistence type="predicted"/>
<reference evidence="6" key="1">
    <citation type="journal article" date="2023" name="Comput. Struct. Biotechnol. J.">
        <title>Discovery of a novel marine Bacteroidetes with a rich repertoire of carbohydrate-active enzymes.</title>
        <authorList>
            <person name="Chen B."/>
            <person name="Liu G."/>
            <person name="Chen Q."/>
            <person name="Wang H."/>
            <person name="Liu L."/>
            <person name="Tang K."/>
        </authorList>
    </citation>
    <scope>NUCLEOTIDE SEQUENCE</scope>
    <source>
        <strain evidence="6">TK19036</strain>
    </source>
</reference>
<keyword evidence="3" id="KW-0010">Activator</keyword>
<dbReference type="InterPro" id="IPR036244">
    <property type="entry name" value="TipA-like_antibiotic-bd"/>
</dbReference>
<dbReference type="GO" id="GO:0003677">
    <property type="term" value="F:DNA binding"/>
    <property type="evidence" value="ECO:0007669"/>
    <property type="project" value="UniProtKB-KW"/>
</dbReference>
<dbReference type="SMART" id="SM00422">
    <property type="entry name" value="HTH_MERR"/>
    <property type="match status" value="1"/>
</dbReference>
<dbReference type="Pfam" id="PF13411">
    <property type="entry name" value="MerR_1"/>
    <property type="match status" value="1"/>
</dbReference>
<dbReference type="Gene3D" id="1.10.1660.10">
    <property type="match status" value="1"/>
</dbReference>
<evidence type="ECO:0000256" key="2">
    <source>
        <dbReference type="ARBA" id="ARBA00023125"/>
    </source>
</evidence>
<dbReference type="InterPro" id="IPR000551">
    <property type="entry name" value="MerR-type_HTH_dom"/>
</dbReference>
<dbReference type="PROSITE" id="PS50937">
    <property type="entry name" value="HTH_MERR_2"/>
    <property type="match status" value="1"/>
</dbReference>
<dbReference type="EMBL" id="CP120682">
    <property type="protein sequence ID" value="WKN34265.1"/>
    <property type="molecule type" value="Genomic_DNA"/>
</dbReference>
<keyword evidence="2" id="KW-0238">DNA-binding</keyword>
<feature type="domain" description="HTH merR-type" evidence="5">
    <location>
        <begin position="1"/>
        <end position="72"/>
    </location>
</feature>